<keyword evidence="9" id="KW-1185">Reference proteome</keyword>
<keyword evidence="5" id="KW-0482">Metalloprotease</keyword>
<dbReference type="NCBIfam" id="NF000642">
    <property type="entry name" value="PRK00024.1"/>
    <property type="match status" value="1"/>
</dbReference>
<dbReference type="PANTHER" id="PTHR30471:SF3">
    <property type="entry name" value="UPF0758 PROTEIN YEES-RELATED"/>
    <property type="match status" value="1"/>
</dbReference>
<dbReference type="GO" id="GO:0046872">
    <property type="term" value="F:metal ion binding"/>
    <property type="evidence" value="ECO:0007669"/>
    <property type="project" value="UniProtKB-KW"/>
</dbReference>
<evidence type="ECO:0000256" key="5">
    <source>
        <dbReference type="ARBA" id="ARBA00023049"/>
    </source>
</evidence>
<dbReference type="InterPro" id="IPR001405">
    <property type="entry name" value="UPF0758"/>
</dbReference>
<dbReference type="InterPro" id="IPR037518">
    <property type="entry name" value="MPN"/>
</dbReference>
<evidence type="ECO:0000313" key="8">
    <source>
        <dbReference type="EMBL" id="SEA63289.1"/>
    </source>
</evidence>
<dbReference type="InterPro" id="IPR025657">
    <property type="entry name" value="RadC_JAB"/>
</dbReference>
<evidence type="ECO:0000256" key="3">
    <source>
        <dbReference type="ARBA" id="ARBA00022801"/>
    </source>
</evidence>
<evidence type="ECO:0000256" key="6">
    <source>
        <dbReference type="HAMAP-Rule" id="MF_00018"/>
    </source>
</evidence>
<dbReference type="SUPFAM" id="SSF47781">
    <property type="entry name" value="RuvA domain 2-like"/>
    <property type="match status" value="1"/>
</dbReference>
<dbReference type="PROSITE" id="PS50249">
    <property type="entry name" value="MPN"/>
    <property type="match status" value="1"/>
</dbReference>
<evidence type="ECO:0000313" key="9">
    <source>
        <dbReference type="Proteomes" id="UP000187280"/>
    </source>
</evidence>
<dbReference type="AlphaFoldDB" id="A0A1H4CSL6"/>
<keyword evidence="4" id="KW-0862">Zinc</keyword>
<dbReference type="eggNOG" id="COG2003">
    <property type="taxonomic scope" value="Bacteria"/>
</dbReference>
<sequence>MTDCVLPRIFPSGPSFTPSPHARMPPRLREGDTIMMWLNGQAPREKLIRNGACALTDTELLAIFLRTGLPGTHVMQLAENLLNQFGSLHQLMTAEQTQFCRARGIGLSKYTQLQAVGELSRRLFASRLAREDALISSEVTLQYLQLLLAHREREVFLVLFLDNQHRVIRHQEMFAGTINCVEVHPREIAREALKANAAALILAHNHPSGKAEPSQADRAITEHIVKVCQLLDIRVLDHLVIGHGEYVSFAERGWI</sequence>
<dbReference type="Pfam" id="PF04002">
    <property type="entry name" value="RadC"/>
    <property type="match status" value="1"/>
</dbReference>
<evidence type="ECO:0000259" key="7">
    <source>
        <dbReference type="PROSITE" id="PS50249"/>
    </source>
</evidence>
<gene>
    <name evidence="8" type="ORF">SAMN02982996_02098</name>
</gene>
<accession>A0A1H4CSL6</accession>
<dbReference type="InterPro" id="IPR046778">
    <property type="entry name" value="UPF0758_N"/>
</dbReference>
<dbReference type="GO" id="GO:0006508">
    <property type="term" value="P:proteolysis"/>
    <property type="evidence" value="ECO:0007669"/>
    <property type="project" value="UniProtKB-KW"/>
</dbReference>
<dbReference type="InterPro" id="IPR010994">
    <property type="entry name" value="RuvA_2-like"/>
</dbReference>
<feature type="domain" description="MPN" evidence="7">
    <location>
        <begin position="133"/>
        <end position="255"/>
    </location>
</feature>
<dbReference type="SUPFAM" id="SSF102712">
    <property type="entry name" value="JAB1/MPN domain"/>
    <property type="match status" value="1"/>
</dbReference>
<protein>
    <recommendedName>
        <fullName evidence="6">UPF0758 protein SAMN02982996_02098</fullName>
    </recommendedName>
</protein>
<dbReference type="PANTHER" id="PTHR30471">
    <property type="entry name" value="DNA REPAIR PROTEIN RADC"/>
    <property type="match status" value="1"/>
</dbReference>
<dbReference type="Pfam" id="PF20582">
    <property type="entry name" value="UPF0758_N"/>
    <property type="match status" value="1"/>
</dbReference>
<dbReference type="Gene3D" id="3.40.140.10">
    <property type="entry name" value="Cytidine Deaminase, domain 2"/>
    <property type="match status" value="1"/>
</dbReference>
<proteinExistence type="inferred from homology"/>
<name>A0A1H4CSL6_9GAMM</name>
<organism evidence="8 9">
    <name type="scientific">Lonsdalea quercina</name>
    <dbReference type="NCBI Taxonomy" id="71657"/>
    <lineage>
        <taxon>Bacteria</taxon>
        <taxon>Pseudomonadati</taxon>
        <taxon>Pseudomonadota</taxon>
        <taxon>Gammaproteobacteria</taxon>
        <taxon>Enterobacterales</taxon>
        <taxon>Pectobacteriaceae</taxon>
        <taxon>Lonsdalea</taxon>
    </lineage>
</organism>
<evidence type="ECO:0000256" key="1">
    <source>
        <dbReference type="ARBA" id="ARBA00022670"/>
    </source>
</evidence>
<dbReference type="CDD" id="cd08071">
    <property type="entry name" value="MPN_DUF2466"/>
    <property type="match status" value="1"/>
</dbReference>
<keyword evidence="1" id="KW-0645">Protease</keyword>
<keyword evidence="3" id="KW-0378">Hydrolase</keyword>
<dbReference type="GO" id="GO:0008237">
    <property type="term" value="F:metallopeptidase activity"/>
    <property type="evidence" value="ECO:0007669"/>
    <property type="project" value="UniProtKB-KW"/>
</dbReference>
<dbReference type="InterPro" id="IPR022820">
    <property type="entry name" value="UPF0758_YicR"/>
</dbReference>
<reference evidence="8 9" key="1">
    <citation type="submission" date="2016-10" db="EMBL/GenBank/DDBJ databases">
        <authorList>
            <person name="de Groot N.N."/>
        </authorList>
    </citation>
    <scope>NUCLEOTIDE SEQUENCE [LARGE SCALE GENOMIC DNA]</scope>
    <source>
        <strain evidence="8 9">ATCC 29281</strain>
    </source>
</reference>
<dbReference type="Proteomes" id="UP000187280">
    <property type="component" value="Unassembled WGS sequence"/>
</dbReference>
<evidence type="ECO:0000256" key="4">
    <source>
        <dbReference type="ARBA" id="ARBA00022833"/>
    </source>
</evidence>
<comment type="similarity">
    <text evidence="6">Belongs to the UPF0758 family. YicR subfamily.</text>
</comment>
<dbReference type="NCBIfam" id="TIGR00608">
    <property type="entry name" value="radc"/>
    <property type="match status" value="1"/>
</dbReference>
<dbReference type="PROSITE" id="PS01302">
    <property type="entry name" value="UPF0758"/>
    <property type="match status" value="1"/>
</dbReference>
<evidence type="ECO:0000256" key="2">
    <source>
        <dbReference type="ARBA" id="ARBA00022723"/>
    </source>
</evidence>
<dbReference type="EMBL" id="FNQS01000006">
    <property type="protein sequence ID" value="SEA63289.1"/>
    <property type="molecule type" value="Genomic_DNA"/>
</dbReference>
<dbReference type="InterPro" id="IPR020891">
    <property type="entry name" value="UPF0758_CS"/>
</dbReference>
<dbReference type="STRING" id="71657.SAMN02982996_02098"/>
<keyword evidence="2" id="KW-0479">Metal-binding</keyword>
<dbReference type="HAMAP" id="MF_00018">
    <property type="entry name" value="UPF0758_YicR"/>
    <property type="match status" value="1"/>
</dbReference>